<dbReference type="PANTHER" id="PTHR43158">
    <property type="entry name" value="SKFA PEPTIDE EXPORT ATP-BINDING PROTEIN SKFE"/>
    <property type="match status" value="1"/>
</dbReference>
<gene>
    <name evidence="4" type="ORF">B0H98_101756</name>
</gene>
<keyword evidence="1" id="KW-0547">Nucleotide-binding</keyword>
<reference evidence="4 5" key="1">
    <citation type="submission" date="2018-03" db="EMBL/GenBank/DDBJ databases">
        <title>Genomic Encyclopedia of Type Strains, Phase III (KMG-III): the genomes of soil and plant-associated and newly described type strains.</title>
        <authorList>
            <person name="Whitman W."/>
        </authorList>
    </citation>
    <scope>NUCLEOTIDE SEQUENCE [LARGE SCALE GENOMIC DNA]</scope>
    <source>
        <strain evidence="4 5">CGMCC 1.12152</strain>
    </source>
</reference>
<dbReference type="InterPro" id="IPR003439">
    <property type="entry name" value="ABC_transporter-like_ATP-bd"/>
</dbReference>
<dbReference type="PROSITE" id="PS50893">
    <property type="entry name" value="ABC_TRANSPORTER_2"/>
    <property type="match status" value="2"/>
</dbReference>
<dbReference type="Proteomes" id="UP000237647">
    <property type="component" value="Unassembled WGS sequence"/>
</dbReference>
<accession>A0A2T0V9E9</accession>
<evidence type="ECO:0000259" key="3">
    <source>
        <dbReference type="PROSITE" id="PS50893"/>
    </source>
</evidence>
<protein>
    <submittedName>
        <fullName evidence="4">Molybdate transport system ATP-binding protein</fullName>
    </submittedName>
</protein>
<dbReference type="GO" id="GO:0005524">
    <property type="term" value="F:ATP binding"/>
    <property type="evidence" value="ECO:0007669"/>
    <property type="project" value="UniProtKB-KW"/>
</dbReference>
<dbReference type="SUPFAM" id="SSF52540">
    <property type="entry name" value="P-loop containing nucleoside triphosphate hydrolases"/>
    <property type="match status" value="2"/>
</dbReference>
<dbReference type="GO" id="GO:0016887">
    <property type="term" value="F:ATP hydrolysis activity"/>
    <property type="evidence" value="ECO:0007669"/>
    <property type="project" value="InterPro"/>
</dbReference>
<keyword evidence="5" id="KW-1185">Reference proteome</keyword>
<keyword evidence="2 4" id="KW-0067">ATP-binding</keyword>
<evidence type="ECO:0000313" key="5">
    <source>
        <dbReference type="Proteomes" id="UP000237647"/>
    </source>
</evidence>
<dbReference type="PROSITE" id="PS00211">
    <property type="entry name" value="ABC_TRANSPORTER_1"/>
    <property type="match status" value="1"/>
</dbReference>
<feature type="domain" description="ABC transporter" evidence="3">
    <location>
        <begin position="283"/>
        <end position="500"/>
    </location>
</feature>
<dbReference type="AlphaFoldDB" id="A0A2T0V9E9"/>
<proteinExistence type="predicted"/>
<dbReference type="Gene3D" id="3.40.50.300">
    <property type="entry name" value="P-loop containing nucleotide triphosphate hydrolases"/>
    <property type="match status" value="2"/>
</dbReference>
<dbReference type="InterPro" id="IPR003593">
    <property type="entry name" value="AAA+_ATPase"/>
</dbReference>
<feature type="domain" description="ABC transporter" evidence="3">
    <location>
        <begin position="10"/>
        <end position="238"/>
    </location>
</feature>
<dbReference type="OrthoDB" id="9805029at2"/>
<dbReference type="InterPro" id="IPR017871">
    <property type="entry name" value="ABC_transporter-like_CS"/>
</dbReference>
<dbReference type="InterPro" id="IPR027417">
    <property type="entry name" value="P-loop_NTPase"/>
</dbReference>
<dbReference type="PANTHER" id="PTHR43158:SF2">
    <property type="entry name" value="SKFA PEPTIDE EXPORT ATP-BINDING PROTEIN SKFE"/>
    <property type="match status" value="1"/>
</dbReference>
<dbReference type="NCBIfam" id="NF008186">
    <property type="entry name" value="PRK10938.1"/>
    <property type="match status" value="1"/>
</dbReference>
<dbReference type="RefSeq" id="WP_106373703.1">
    <property type="nucleotide sequence ID" value="NZ_PVTK01000001.1"/>
</dbReference>
<organism evidence="4 5">
    <name type="scientific">Vreelandella songnenensis</name>
    <dbReference type="NCBI Taxonomy" id="1176243"/>
    <lineage>
        <taxon>Bacteria</taxon>
        <taxon>Pseudomonadati</taxon>
        <taxon>Pseudomonadota</taxon>
        <taxon>Gammaproteobacteria</taxon>
        <taxon>Oceanospirillales</taxon>
        <taxon>Halomonadaceae</taxon>
        <taxon>Vreelandella</taxon>
    </lineage>
</organism>
<comment type="caution">
    <text evidence="4">The sequence shown here is derived from an EMBL/GenBank/DDBJ whole genome shotgun (WGS) entry which is preliminary data.</text>
</comment>
<evidence type="ECO:0000256" key="2">
    <source>
        <dbReference type="ARBA" id="ARBA00022840"/>
    </source>
</evidence>
<sequence length="500" mass="55546">MASSIPLASIQLNSATISFDDRFTLSEVDWTIEPDQHWVITGANGSGKSALAATLAGIGDIEAGSIEGLPERVGLVSFEAQAELIAAELKKDDADIMDVVSLGTPVREMIFDYCRDVELAEELVEKFGLAPLLERAFRKLSTGETRKVMLVRALANEPALLILDEPFDGLDVDTLAMLQAHLAAIVDHVPMVLVLNRFDEMPDFITHVAYLDKGRLAPAQGGRKRGDEQRGEKGRLAFTVDRKDEAAFNELYQLLHLKTTDLNVPEADPASRLPALDPGQPLVKLTQATIRYGDTLIVDRLDWTIERGQHWQLSGPNGSGKTCVLSLITGDHPQCYTNDIFVFGFKRGSGESIWQIKQFIGYVSTALQWEYRVSTSCKNVVISGFYDSIGVYTKATDQQKRVADQWLELLGMSARADQPFNKLSYGDQRLLLIARAMVKHPPLLILDEPCLGLDDMNRQLVLALIEKICEGGETTVLYVNHHTEDRIKEIDNHLTLEKHH</sequence>
<dbReference type="Pfam" id="PF00005">
    <property type="entry name" value="ABC_tran"/>
    <property type="match status" value="2"/>
</dbReference>
<dbReference type="SMART" id="SM00382">
    <property type="entry name" value="AAA"/>
    <property type="match status" value="2"/>
</dbReference>
<dbReference type="EMBL" id="PVTK01000001">
    <property type="protein sequence ID" value="PRY66761.1"/>
    <property type="molecule type" value="Genomic_DNA"/>
</dbReference>
<name>A0A2T0V9E9_9GAMM</name>
<evidence type="ECO:0000256" key="1">
    <source>
        <dbReference type="ARBA" id="ARBA00022741"/>
    </source>
</evidence>
<evidence type="ECO:0000313" key="4">
    <source>
        <dbReference type="EMBL" id="PRY66761.1"/>
    </source>
</evidence>